<dbReference type="Gene3D" id="2.40.50.90">
    <property type="match status" value="1"/>
</dbReference>
<organism evidence="3 4">
    <name type="scientific">Lentzea atacamensis</name>
    <dbReference type="NCBI Taxonomy" id="531938"/>
    <lineage>
        <taxon>Bacteria</taxon>
        <taxon>Bacillati</taxon>
        <taxon>Actinomycetota</taxon>
        <taxon>Actinomycetes</taxon>
        <taxon>Pseudonocardiales</taxon>
        <taxon>Pseudonocardiaceae</taxon>
        <taxon>Lentzea</taxon>
    </lineage>
</organism>
<gene>
    <name evidence="3" type="ORF">C8D88_111138</name>
</gene>
<reference evidence="3 4" key="1">
    <citation type="submission" date="2018-05" db="EMBL/GenBank/DDBJ databases">
        <title>Genomic Encyclopedia of Type Strains, Phase IV (KMG-IV): sequencing the most valuable type-strain genomes for metagenomic binning, comparative biology and taxonomic classification.</title>
        <authorList>
            <person name="Goeker M."/>
        </authorList>
    </citation>
    <scope>NUCLEOTIDE SEQUENCE [LARGE SCALE GENOMIC DNA]</scope>
    <source>
        <strain evidence="3 4">DSM 45480</strain>
    </source>
</reference>
<dbReference type="SUPFAM" id="SSF50199">
    <property type="entry name" value="Staphylococcal nuclease"/>
    <property type="match status" value="1"/>
</dbReference>
<dbReference type="EMBL" id="QGHB01000011">
    <property type="protein sequence ID" value="PWK83253.1"/>
    <property type="molecule type" value="Genomic_DNA"/>
</dbReference>
<evidence type="ECO:0000256" key="1">
    <source>
        <dbReference type="SAM" id="MobiDB-lite"/>
    </source>
</evidence>
<dbReference type="Proteomes" id="UP000246005">
    <property type="component" value="Unassembled WGS sequence"/>
</dbReference>
<feature type="region of interest" description="Disordered" evidence="1">
    <location>
        <begin position="173"/>
        <end position="199"/>
    </location>
</feature>
<feature type="compositionally biased region" description="Low complexity" evidence="1">
    <location>
        <begin position="43"/>
        <end position="60"/>
    </location>
</feature>
<dbReference type="InterPro" id="IPR008613">
    <property type="entry name" value="Excalibur_Ca-bd_domain"/>
</dbReference>
<feature type="region of interest" description="Disordered" evidence="1">
    <location>
        <begin position="40"/>
        <end position="61"/>
    </location>
</feature>
<accession>A0A316HPS6</accession>
<protein>
    <submittedName>
        <fullName evidence="3">Excalibur calcium-binding domain-containing protein</fullName>
    </submittedName>
</protein>
<dbReference type="RefSeq" id="WP_211337580.1">
    <property type="nucleotide sequence ID" value="NZ_QGHB01000011.1"/>
</dbReference>
<feature type="compositionally biased region" description="Pro residues" evidence="1">
    <location>
        <begin position="175"/>
        <end position="198"/>
    </location>
</feature>
<dbReference type="Pfam" id="PF05901">
    <property type="entry name" value="Excalibur"/>
    <property type="match status" value="1"/>
</dbReference>
<evidence type="ECO:0000313" key="3">
    <source>
        <dbReference type="EMBL" id="PWK83253.1"/>
    </source>
</evidence>
<name>A0A316HPS6_9PSEU</name>
<feature type="domain" description="Excalibur calcium-binding" evidence="2">
    <location>
        <begin position="202"/>
        <end position="238"/>
    </location>
</feature>
<comment type="caution">
    <text evidence="3">The sequence shown here is derived from an EMBL/GenBank/DDBJ whole genome shotgun (WGS) entry which is preliminary data.</text>
</comment>
<dbReference type="AlphaFoldDB" id="A0A316HPS6"/>
<evidence type="ECO:0000313" key="4">
    <source>
        <dbReference type="Proteomes" id="UP000246005"/>
    </source>
</evidence>
<sequence length="238" mass="24173">MAALKLWRQLPKNARGGVMIMVVFLLVLSAINACTTREPTGLATSATSTTTTTTSTTTTTTPPPVTVASIVDGRTVVLSNGTNVQIAGLSRPGECWAASAVEFATKTLVGKPVTAVGSRLLLVDGADYAVLAVSQGAARAEAAADAAIQQAQAVARQATLGFWGPSCGGLDVKPAPQPVVPQPQPQPQPQPEPEPAPPAAAYYANCAAAKAAGAAPLYAGQPGYRPALDRDKDGVACE</sequence>
<dbReference type="InterPro" id="IPR035437">
    <property type="entry name" value="SNase_OB-fold_sf"/>
</dbReference>
<evidence type="ECO:0000259" key="2">
    <source>
        <dbReference type="SMART" id="SM00894"/>
    </source>
</evidence>
<proteinExistence type="predicted"/>
<dbReference type="SMART" id="SM00894">
    <property type="entry name" value="Excalibur"/>
    <property type="match status" value="1"/>
</dbReference>